<feature type="compositionally biased region" description="Gly residues" evidence="11">
    <location>
        <begin position="349"/>
        <end position="359"/>
    </location>
</feature>
<dbReference type="InterPro" id="IPR027267">
    <property type="entry name" value="AH/BAR_dom_sf"/>
</dbReference>
<name>A0AAD9HZ02_9PEZI</name>
<evidence type="ECO:0000256" key="5">
    <source>
        <dbReference type="ARBA" id="ARBA00014268"/>
    </source>
</evidence>
<dbReference type="Proteomes" id="UP001217918">
    <property type="component" value="Unassembled WGS sequence"/>
</dbReference>
<evidence type="ECO:0000256" key="8">
    <source>
        <dbReference type="ARBA" id="ARBA00022927"/>
    </source>
</evidence>
<dbReference type="InterPro" id="IPR028662">
    <property type="entry name" value="SNX8/Mvp1"/>
</dbReference>
<evidence type="ECO:0000256" key="2">
    <source>
        <dbReference type="ARBA" id="ARBA00004287"/>
    </source>
</evidence>
<evidence type="ECO:0000259" key="12">
    <source>
        <dbReference type="PROSITE" id="PS50195"/>
    </source>
</evidence>
<dbReference type="GO" id="GO:0006623">
    <property type="term" value="P:protein targeting to vacuole"/>
    <property type="evidence" value="ECO:0007669"/>
    <property type="project" value="TreeGrafter"/>
</dbReference>
<reference evidence="13" key="1">
    <citation type="journal article" date="2023" name="Mol. Plant Microbe Interact.">
        <title>Elucidating the Obligate Nature and Biological Capacity of an Invasive Fungal Corn Pathogen.</title>
        <authorList>
            <person name="MacCready J.S."/>
            <person name="Roggenkamp E.M."/>
            <person name="Gdanetz K."/>
            <person name="Chilvers M.I."/>
        </authorList>
    </citation>
    <scope>NUCLEOTIDE SEQUENCE</scope>
    <source>
        <strain evidence="13">PM02</strain>
    </source>
</reference>
<dbReference type="InterPro" id="IPR001683">
    <property type="entry name" value="PX_dom"/>
</dbReference>
<comment type="caution">
    <text evidence="13">The sequence shown here is derived from an EMBL/GenBank/DDBJ whole genome shotgun (WGS) entry which is preliminary data.</text>
</comment>
<organism evidence="13 14">
    <name type="scientific">Phyllachora maydis</name>
    <dbReference type="NCBI Taxonomy" id="1825666"/>
    <lineage>
        <taxon>Eukaryota</taxon>
        <taxon>Fungi</taxon>
        <taxon>Dikarya</taxon>
        <taxon>Ascomycota</taxon>
        <taxon>Pezizomycotina</taxon>
        <taxon>Sordariomycetes</taxon>
        <taxon>Sordariomycetidae</taxon>
        <taxon>Phyllachorales</taxon>
        <taxon>Phyllachoraceae</taxon>
        <taxon>Phyllachora</taxon>
    </lineage>
</organism>
<evidence type="ECO:0000256" key="11">
    <source>
        <dbReference type="SAM" id="MobiDB-lite"/>
    </source>
</evidence>
<comment type="function">
    <text evidence="1">Required for vacuolar protein sorting.</text>
</comment>
<evidence type="ECO:0000256" key="9">
    <source>
        <dbReference type="ARBA" id="ARBA00023136"/>
    </source>
</evidence>
<dbReference type="InterPro" id="IPR045734">
    <property type="entry name" value="Snx8_BAR_dom"/>
</dbReference>
<sequence>MSLFGSSPPDDDAAATTTTTTTEPATTKSTSSALFADDADAADADAASPWGGVLPVAPRKPQSRAELLRSLLPASAPDVPASYAAVFDAVVEDGARAVAAAGVARTLAAARLGADEHARIMALMATGQGQGEGEGEQQALLGRSEFNVLLALLGLAQEGEAASLDGVDERRRNLPEPNLPGLLPKKQQATAQPEARFSQVSKLAAKSPQRPSTPQKDLPASRRPPPSMDYAADDPWNTPDMQRNHRHGPEQPSNGAAESGQKDFGRSPAEAPARTTSTFTTHTTDEDEDEPGRDPSRPSADSLPENGSVGGGNGGWGFLDGNPPSAAGGFGPSETAPLLPPQAANPFLGSGGSSPGQRGGARQSNIPGPSRTLGGAAGRTGSSVEETVLVVLMPEKEGIFLFQHHNYEVTSTRRASKVVRRYSDFVWLLDCLHKRYPFRVLPLLPPKRVAVNGNHLSNDGAFIEKRRRGLARFLNALVRHPVLSQEQLVIMFLTVPTELAAWRKQATISVQDEFASRTLPPGLEDSLPPSLEDLFSRTRAGVERSAEICIGACTLLDRLVKRAEGFAADHGRLALSLTSLTGCSADAYATDTAEVALLNDGLGALSQHLGTAQSLFEDEGRAWDAGVLEDLKRQRDALVSVRDLFERRERLDRDTIPILERRILANEGRLAALRAKPEGQVKAGEVERVVEAIIKDKESIVTQHARSVFVKECLRDELATFQRTQYHVSQWAQDWAQERVKYAEMQADNWRRLLDELEGMPLGGD</sequence>
<keyword evidence="9" id="KW-0472">Membrane</keyword>
<dbReference type="InterPro" id="IPR036871">
    <property type="entry name" value="PX_dom_sf"/>
</dbReference>
<dbReference type="InterPro" id="IPR035704">
    <property type="entry name" value="SNX8/Mvp1_PX"/>
</dbReference>
<dbReference type="GO" id="GO:0016020">
    <property type="term" value="C:membrane"/>
    <property type="evidence" value="ECO:0007669"/>
    <property type="project" value="UniProtKB-SubCell"/>
</dbReference>
<dbReference type="PANTHER" id="PTHR47554:SF1">
    <property type="entry name" value="SORTING NEXIN MVP1"/>
    <property type="match status" value="1"/>
</dbReference>
<protein>
    <recommendedName>
        <fullName evidence="5">Sorting nexin MVP1</fullName>
    </recommendedName>
    <alternativeName>
        <fullName evidence="10">Sorting nexin mvp1</fullName>
    </alternativeName>
</protein>
<dbReference type="PANTHER" id="PTHR47554">
    <property type="entry name" value="SORTING NEXIN MVP1"/>
    <property type="match status" value="1"/>
</dbReference>
<dbReference type="Gene3D" id="1.20.1270.60">
    <property type="entry name" value="Arfaptin homology (AH) domain/BAR domain"/>
    <property type="match status" value="1"/>
</dbReference>
<evidence type="ECO:0000256" key="4">
    <source>
        <dbReference type="ARBA" id="ARBA00010883"/>
    </source>
</evidence>
<proteinExistence type="inferred from homology"/>
<comment type="similarity">
    <text evidence="4">Belongs to the sorting nexin family.</text>
</comment>
<evidence type="ECO:0000256" key="10">
    <source>
        <dbReference type="ARBA" id="ARBA00072009"/>
    </source>
</evidence>
<keyword evidence="14" id="KW-1185">Reference proteome</keyword>
<dbReference type="Gene3D" id="3.30.1520.10">
    <property type="entry name" value="Phox-like domain"/>
    <property type="match status" value="1"/>
</dbReference>
<dbReference type="GO" id="GO:0005768">
    <property type="term" value="C:endosome"/>
    <property type="evidence" value="ECO:0007669"/>
    <property type="project" value="TreeGrafter"/>
</dbReference>
<dbReference type="AlphaFoldDB" id="A0AAD9HZ02"/>
<evidence type="ECO:0000313" key="14">
    <source>
        <dbReference type="Proteomes" id="UP001217918"/>
    </source>
</evidence>
<evidence type="ECO:0000256" key="7">
    <source>
        <dbReference type="ARBA" id="ARBA00022490"/>
    </source>
</evidence>
<dbReference type="GO" id="GO:0032266">
    <property type="term" value="F:phosphatidylinositol-3-phosphate binding"/>
    <property type="evidence" value="ECO:0007669"/>
    <property type="project" value="TreeGrafter"/>
</dbReference>
<dbReference type="EMBL" id="JAQQPM010000002">
    <property type="protein sequence ID" value="KAK2068066.1"/>
    <property type="molecule type" value="Genomic_DNA"/>
</dbReference>
<keyword evidence="6" id="KW-0813">Transport</keyword>
<feature type="compositionally biased region" description="Gly residues" evidence="11">
    <location>
        <begin position="308"/>
        <end position="318"/>
    </location>
</feature>
<accession>A0AAD9HZ02</accession>
<keyword evidence="7" id="KW-0963">Cytoplasm</keyword>
<comment type="subcellular location">
    <subcellularLocation>
        <location evidence="3">Cytoplasm</location>
    </subcellularLocation>
    <subcellularLocation>
        <location evidence="2">Membrane</location>
        <topology evidence="2">Peripheral membrane protein</topology>
        <orientation evidence="2">Cytoplasmic side</orientation>
    </subcellularLocation>
</comment>
<dbReference type="CDD" id="cd07597">
    <property type="entry name" value="BAR_SNX8"/>
    <property type="match status" value="1"/>
</dbReference>
<dbReference type="FunFam" id="3.30.1520.10:FF:000037">
    <property type="entry name" value="Sorting nexin mvp-1"/>
    <property type="match status" value="1"/>
</dbReference>
<dbReference type="SUPFAM" id="SSF64268">
    <property type="entry name" value="PX domain"/>
    <property type="match status" value="1"/>
</dbReference>
<evidence type="ECO:0000256" key="1">
    <source>
        <dbReference type="ARBA" id="ARBA00002474"/>
    </source>
</evidence>
<dbReference type="Pfam" id="PF19566">
    <property type="entry name" value="Snx8_BAR_dom"/>
    <property type="match status" value="1"/>
</dbReference>
<dbReference type="Pfam" id="PF00787">
    <property type="entry name" value="PX"/>
    <property type="match status" value="1"/>
</dbReference>
<evidence type="ECO:0000256" key="3">
    <source>
        <dbReference type="ARBA" id="ARBA00004496"/>
    </source>
</evidence>
<dbReference type="PROSITE" id="PS50195">
    <property type="entry name" value="PX"/>
    <property type="match status" value="1"/>
</dbReference>
<feature type="region of interest" description="Disordered" evidence="11">
    <location>
        <begin position="1"/>
        <end position="34"/>
    </location>
</feature>
<feature type="region of interest" description="Disordered" evidence="11">
    <location>
        <begin position="164"/>
        <end position="380"/>
    </location>
</feature>
<dbReference type="GO" id="GO:0005829">
    <property type="term" value="C:cytosol"/>
    <property type="evidence" value="ECO:0007669"/>
    <property type="project" value="GOC"/>
</dbReference>
<feature type="compositionally biased region" description="Low complexity" evidence="11">
    <location>
        <begin position="14"/>
        <end position="33"/>
    </location>
</feature>
<feature type="compositionally biased region" description="Low complexity" evidence="11">
    <location>
        <begin position="175"/>
        <end position="184"/>
    </location>
</feature>
<evidence type="ECO:0000313" key="13">
    <source>
        <dbReference type="EMBL" id="KAK2068066.1"/>
    </source>
</evidence>
<keyword evidence="8" id="KW-0653">Protein transport</keyword>
<dbReference type="SMART" id="SM00312">
    <property type="entry name" value="PX"/>
    <property type="match status" value="1"/>
</dbReference>
<dbReference type="FunFam" id="1.20.1270.60:FF:000072">
    <property type="entry name" value="Sorting nexin MVP1"/>
    <property type="match status" value="1"/>
</dbReference>
<feature type="domain" description="PX" evidence="12">
    <location>
        <begin position="385"/>
        <end position="499"/>
    </location>
</feature>
<evidence type="ECO:0000256" key="6">
    <source>
        <dbReference type="ARBA" id="ARBA00022448"/>
    </source>
</evidence>
<dbReference type="CDD" id="cd06866">
    <property type="entry name" value="PX_SNX8_Mvp1p_like"/>
    <property type="match status" value="1"/>
</dbReference>
<gene>
    <name evidence="13" type="ORF">P8C59_002737</name>
</gene>
<dbReference type="GO" id="GO:0042147">
    <property type="term" value="P:retrograde transport, endosome to Golgi"/>
    <property type="evidence" value="ECO:0007669"/>
    <property type="project" value="InterPro"/>
</dbReference>